<evidence type="ECO:0000256" key="1">
    <source>
        <dbReference type="ARBA" id="ARBA00022723"/>
    </source>
</evidence>
<dbReference type="PROSITE" id="PS50846">
    <property type="entry name" value="HMA_2"/>
    <property type="match status" value="1"/>
</dbReference>
<dbReference type="GO" id="GO:0046872">
    <property type="term" value="F:metal ion binding"/>
    <property type="evidence" value="ECO:0007669"/>
    <property type="project" value="UniProtKB-KW"/>
</dbReference>
<dbReference type="InterPro" id="IPR006121">
    <property type="entry name" value="HMA_dom"/>
</dbReference>
<sequence>MTVQTDASDSVTTVYKVTGMSCGHCEGSVSGEISQIPGVSSVKAVASTGEVTVVSAAPLDDEAVRAAVDEAGFELAATA</sequence>
<dbReference type="Gene3D" id="3.30.70.100">
    <property type="match status" value="1"/>
</dbReference>
<dbReference type="OrthoDB" id="9813965at2"/>
<dbReference type="CDD" id="cd00371">
    <property type="entry name" value="HMA"/>
    <property type="match status" value="1"/>
</dbReference>
<name>A0A101NIM3_9ACTN</name>
<feature type="domain" description="HMA" evidence="2">
    <location>
        <begin position="11"/>
        <end position="76"/>
    </location>
</feature>
<comment type="caution">
    <text evidence="3">The sequence shown here is derived from an EMBL/GenBank/DDBJ whole genome shotgun (WGS) entry which is preliminary data.</text>
</comment>
<proteinExistence type="predicted"/>
<dbReference type="EMBL" id="LMWL01000044">
    <property type="protein sequence ID" value="KUM93674.1"/>
    <property type="molecule type" value="Genomic_DNA"/>
</dbReference>
<organism evidence="3 4">
    <name type="scientific">Streptomyces cellostaticus</name>
    <dbReference type="NCBI Taxonomy" id="67285"/>
    <lineage>
        <taxon>Bacteria</taxon>
        <taxon>Bacillati</taxon>
        <taxon>Actinomycetota</taxon>
        <taxon>Actinomycetes</taxon>
        <taxon>Kitasatosporales</taxon>
        <taxon>Streptomycetaceae</taxon>
        <taxon>Streptomyces</taxon>
    </lineage>
</organism>
<dbReference type="STRING" id="67285.AQI88_24995"/>
<evidence type="ECO:0000313" key="3">
    <source>
        <dbReference type="EMBL" id="KUM93674.1"/>
    </source>
</evidence>
<keyword evidence="1" id="KW-0479">Metal-binding</keyword>
<dbReference type="RefSeq" id="WP_067003296.1">
    <property type="nucleotide sequence ID" value="NZ_BNDU01000006.1"/>
</dbReference>
<keyword evidence="4" id="KW-1185">Reference proteome</keyword>
<accession>A0A101NIM3</accession>
<reference evidence="3 4" key="1">
    <citation type="submission" date="2015-10" db="EMBL/GenBank/DDBJ databases">
        <title>Draft genome sequence of Streptomyces cellostaticus DSM 40189, type strain for the species Streptomyces cellostaticus.</title>
        <authorList>
            <person name="Ruckert C."/>
            <person name="Winkler A."/>
            <person name="Kalinowski J."/>
            <person name="Kampfer P."/>
            <person name="Glaeser S."/>
        </authorList>
    </citation>
    <scope>NUCLEOTIDE SEQUENCE [LARGE SCALE GENOMIC DNA]</scope>
    <source>
        <strain evidence="3 4">DSM 40189</strain>
    </source>
</reference>
<dbReference type="AlphaFoldDB" id="A0A101NIM3"/>
<dbReference type="SUPFAM" id="SSF55008">
    <property type="entry name" value="HMA, heavy metal-associated domain"/>
    <property type="match status" value="1"/>
</dbReference>
<evidence type="ECO:0000259" key="2">
    <source>
        <dbReference type="PROSITE" id="PS50846"/>
    </source>
</evidence>
<dbReference type="Pfam" id="PF00403">
    <property type="entry name" value="HMA"/>
    <property type="match status" value="1"/>
</dbReference>
<dbReference type="InterPro" id="IPR017969">
    <property type="entry name" value="Heavy-metal-associated_CS"/>
</dbReference>
<gene>
    <name evidence="3" type="ORF">AQI88_24995</name>
</gene>
<evidence type="ECO:0000313" key="4">
    <source>
        <dbReference type="Proteomes" id="UP000054241"/>
    </source>
</evidence>
<protein>
    <submittedName>
        <fullName evidence="3">Copper-transporting ATPase</fullName>
    </submittedName>
</protein>
<dbReference type="InterPro" id="IPR036163">
    <property type="entry name" value="HMA_dom_sf"/>
</dbReference>
<dbReference type="PROSITE" id="PS01047">
    <property type="entry name" value="HMA_1"/>
    <property type="match status" value="1"/>
</dbReference>
<dbReference type="Proteomes" id="UP000054241">
    <property type="component" value="Unassembled WGS sequence"/>
</dbReference>